<comment type="caution">
    <text evidence="2">The sequence shown here is derived from an EMBL/GenBank/DDBJ whole genome shotgun (WGS) entry which is preliminary data.</text>
</comment>
<dbReference type="OrthoDB" id="3050608at2759"/>
<evidence type="ECO:0008006" key="4">
    <source>
        <dbReference type="Google" id="ProtNLM"/>
    </source>
</evidence>
<feature type="compositionally biased region" description="Low complexity" evidence="1">
    <location>
        <begin position="13"/>
        <end position="23"/>
    </location>
</feature>
<name>A0A1Y2G278_9BASI</name>
<evidence type="ECO:0000256" key="1">
    <source>
        <dbReference type="SAM" id="MobiDB-lite"/>
    </source>
</evidence>
<proteinExistence type="predicted"/>
<reference evidence="2 3" key="1">
    <citation type="submission" date="2016-07" db="EMBL/GenBank/DDBJ databases">
        <title>Pervasive Adenine N6-methylation of Active Genes in Fungi.</title>
        <authorList>
            <consortium name="DOE Joint Genome Institute"/>
            <person name="Mondo S.J."/>
            <person name="Dannebaum R.O."/>
            <person name="Kuo R.C."/>
            <person name="Labutti K."/>
            <person name="Haridas S."/>
            <person name="Kuo A."/>
            <person name="Salamov A."/>
            <person name="Ahrendt S.R."/>
            <person name="Lipzen A."/>
            <person name="Sullivan W."/>
            <person name="Andreopoulos W.B."/>
            <person name="Clum A."/>
            <person name="Lindquist E."/>
            <person name="Daum C."/>
            <person name="Ramamoorthy G.K."/>
            <person name="Gryganskyi A."/>
            <person name="Culley D."/>
            <person name="Magnuson J.K."/>
            <person name="James T.Y."/>
            <person name="O'Malley M.A."/>
            <person name="Stajich J.E."/>
            <person name="Spatafora J.W."/>
            <person name="Visel A."/>
            <person name="Grigoriev I.V."/>
        </authorList>
    </citation>
    <scope>NUCLEOTIDE SEQUENCE [LARGE SCALE GENOMIC DNA]</scope>
    <source>
        <strain evidence="2 3">62-1032</strain>
    </source>
</reference>
<keyword evidence="3" id="KW-1185">Reference proteome</keyword>
<sequence length="101" mass="10715">MDFINKLSGNGGEQQQQQGSEIQSGGGFMDKINSVAGGGEQGERNEDFLDKAVDGVQQNFLGGGDQSNESAVEQVKDEAISDAIRDQYKNATGSDFPIADK</sequence>
<accession>A0A1Y2G278</accession>
<feature type="region of interest" description="Disordered" evidence="1">
    <location>
        <begin position="1"/>
        <end position="47"/>
    </location>
</feature>
<gene>
    <name evidence="2" type="ORF">BCR35DRAFT_299896</name>
</gene>
<dbReference type="PANTHER" id="PTHR40462">
    <property type="entry name" value="CHROMOSOME 1, WHOLE GENOME SHOTGUN SEQUENCE"/>
    <property type="match status" value="1"/>
</dbReference>
<dbReference type="Proteomes" id="UP000193467">
    <property type="component" value="Unassembled WGS sequence"/>
</dbReference>
<protein>
    <recommendedName>
        <fullName evidence="4">DNA damage-responsive protein 48</fullName>
    </recommendedName>
</protein>
<dbReference type="PANTHER" id="PTHR40462:SF1">
    <property type="entry name" value="EXPRESSED PROTEIN"/>
    <property type="match status" value="1"/>
</dbReference>
<organism evidence="2 3">
    <name type="scientific">Leucosporidium creatinivorum</name>
    <dbReference type="NCBI Taxonomy" id="106004"/>
    <lineage>
        <taxon>Eukaryota</taxon>
        <taxon>Fungi</taxon>
        <taxon>Dikarya</taxon>
        <taxon>Basidiomycota</taxon>
        <taxon>Pucciniomycotina</taxon>
        <taxon>Microbotryomycetes</taxon>
        <taxon>Leucosporidiales</taxon>
        <taxon>Leucosporidium</taxon>
    </lineage>
</organism>
<evidence type="ECO:0000313" key="2">
    <source>
        <dbReference type="EMBL" id="ORY90288.1"/>
    </source>
</evidence>
<dbReference type="AlphaFoldDB" id="A0A1Y2G278"/>
<dbReference type="InParanoid" id="A0A1Y2G278"/>
<dbReference type="EMBL" id="MCGR01000004">
    <property type="protein sequence ID" value="ORY90288.1"/>
    <property type="molecule type" value="Genomic_DNA"/>
</dbReference>
<evidence type="ECO:0000313" key="3">
    <source>
        <dbReference type="Proteomes" id="UP000193467"/>
    </source>
</evidence>